<sequence>MKDCKLDGCSKAKHAHGLCSMHLARLKRHGSTDDPRKRAEERFFEKVEKTNSCWVWQGSLGENGYGHFRLNSNRMVLSHRYSFEIKNGSIPKGMQIDHRCRNRACVNPEHLEVVTPRENTLRSNGISAKNARKTHCKHGHEFTVENTYLTKKGERYCKTCAKKHSEKYFNKKKVGK</sequence>
<keyword evidence="2" id="KW-0540">Nuclease</keyword>
<dbReference type="EMBL" id="CP126099">
    <property type="protein sequence ID" value="WHY31619.1"/>
    <property type="molecule type" value="Genomic_DNA"/>
</dbReference>
<dbReference type="Proteomes" id="UP001178303">
    <property type="component" value="Chromosome"/>
</dbReference>
<dbReference type="GO" id="GO:0004519">
    <property type="term" value="F:endonuclease activity"/>
    <property type="evidence" value="ECO:0007669"/>
    <property type="project" value="UniProtKB-KW"/>
</dbReference>
<proteinExistence type="predicted"/>
<dbReference type="SUPFAM" id="SSF54060">
    <property type="entry name" value="His-Me finger endonucleases"/>
    <property type="match status" value="1"/>
</dbReference>
<gene>
    <name evidence="2" type="ORF">QNH45_12885</name>
</gene>
<name>A0AA95LWM9_9BACI</name>
<feature type="domain" description="HNH nuclease" evidence="1">
    <location>
        <begin position="78"/>
        <end position="120"/>
    </location>
</feature>
<protein>
    <submittedName>
        <fullName evidence="2">HNH endonuclease signature motif containing protein</fullName>
        <ecNumber evidence="2">3.1.-.-</ecNumber>
    </submittedName>
</protein>
<dbReference type="InterPro" id="IPR003615">
    <property type="entry name" value="HNH_nuc"/>
</dbReference>
<dbReference type="GO" id="GO:0016787">
    <property type="term" value="F:hydrolase activity"/>
    <property type="evidence" value="ECO:0007669"/>
    <property type="project" value="UniProtKB-KW"/>
</dbReference>
<evidence type="ECO:0000313" key="3">
    <source>
        <dbReference type="Proteomes" id="UP001178303"/>
    </source>
</evidence>
<dbReference type="Gene3D" id="3.90.75.10">
    <property type="entry name" value="Homing Intron 3 (I-ppo) Encoded Endonuclease, Chain A"/>
    <property type="match status" value="1"/>
</dbReference>
<dbReference type="Pfam" id="PF13392">
    <property type="entry name" value="HNH_3"/>
    <property type="match status" value="1"/>
</dbReference>
<dbReference type="InterPro" id="IPR044930">
    <property type="entry name" value="Homing_endonuclease_His-Me"/>
</dbReference>
<accession>A0AA95LWM9</accession>
<dbReference type="InterPro" id="IPR044925">
    <property type="entry name" value="His-Me_finger_sf"/>
</dbReference>
<dbReference type="RefSeq" id="WP_283886040.1">
    <property type="nucleotide sequence ID" value="NZ_CP126099.1"/>
</dbReference>
<organism evidence="2 3">
    <name type="scientific">Bacillus wiedmannii</name>
    <dbReference type="NCBI Taxonomy" id="1890302"/>
    <lineage>
        <taxon>Bacteria</taxon>
        <taxon>Bacillati</taxon>
        <taxon>Bacillota</taxon>
        <taxon>Bacilli</taxon>
        <taxon>Bacillales</taxon>
        <taxon>Bacillaceae</taxon>
        <taxon>Bacillus</taxon>
        <taxon>Bacillus cereus group</taxon>
    </lineage>
</organism>
<keyword evidence="2" id="KW-0255">Endonuclease</keyword>
<keyword evidence="2" id="KW-0378">Hydrolase</keyword>
<evidence type="ECO:0000259" key="1">
    <source>
        <dbReference type="Pfam" id="PF13392"/>
    </source>
</evidence>
<dbReference type="EC" id="3.1.-.-" evidence="2"/>
<dbReference type="AlphaFoldDB" id="A0AA95LWM9"/>
<evidence type="ECO:0000313" key="2">
    <source>
        <dbReference type="EMBL" id="WHY31619.1"/>
    </source>
</evidence>
<reference evidence="2" key="1">
    <citation type="submission" date="2023-05" db="EMBL/GenBank/DDBJ databases">
        <title>Comparative genomics of Bacillaceae isolates and their secondary metabolite potential.</title>
        <authorList>
            <person name="Song L."/>
            <person name="Nielsen L.J."/>
            <person name="Mohite O."/>
            <person name="Xu X."/>
            <person name="Weber T."/>
            <person name="Kovacs A.T."/>
        </authorList>
    </citation>
    <scope>NUCLEOTIDE SEQUENCE</scope>
    <source>
        <strain evidence="2">LN15</strain>
    </source>
</reference>